<keyword evidence="1" id="KW-0863">Zinc-finger</keyword>
<evidence type="ECO:0000259" key="3">
    <source>
        <dbReference type="PROSITE" id="PS50158"/>
    </source>
</evidence>
<evidence type="ECO:0000313" key="5">
    <source>
        <dbReference type="Proteomes" id="UP001141806"/>
    </source>
</evidence>
<dbReference type="Proteomes" id="UP001141806">
    <property type="component" value="Unassembled WGS sequence"/>
</dbReference>
<accession>A0A9Q0KE23</accession>
<gene>
    <name evidence="4" type="ORF">NE237_015365</name>
</gene>
<dbReference type="InterPro" id="IPR001878">
    <property type="entry name" value="Znf_CCHC"/>
</dbReference>
<dbReference type="PANTHER" id="PTHR35046">
    <property type="entry name" value="ZINC KNUCKLE (CCHC-TYPE) FAMILY PROTEIN"/>
    <property type="match status" value="1"/>
</dbReference>
<dbReference type="Pfam" id="PF03732">
    <property type="entry name" value="Retrotrans_gag"/>
    <property type="match status" value="1"/>
</dbReference>
<keyword evidence="1" id="KW-0862">Zinc</keyword>
<dbReference type="InterPro" id="IPR005162">
    <property type="entry name" value="Retrotrans_gag_dom"/>
</dbReference>
<sequence length="310" mass="36113">MRTNAYPPPPPPPHHSPSFEEHMRSYFDQNVGQTFRRQDDTHKIKMELKEYNGKLDPQVFIDWTNAVDDYFEWFEIPELRKIKLVKTKLTGSTREWWKLHENRMLVKGNPITTWKEMKDDFKDNYLPPSFVDRLYDRFNTFGKFKLGLKPEVRRAMGTTSLYDIKDCYLKALEAEDLLKLSLGSFDTPTRDSKRNAYNQSLNNRTPHQSGITPRTVDKEKSPMKKSDKGTNCYHCNQSGHFAKFCPQKARHANLAVAETEPNDDVEINDGLPLDDEDDHVFANDIQDDDLEPRDACVVRRILVAEIKGKD</sequence>
<feature type="compositionally biased region" description="Basic and acidic residues" evidence="2">
    <location>
        <begin position="215"/>
        <end position="228"/>
    </location>
</feature>
<feature type="compositionally biased region" description="Polar residues" evidence="2">
    <location>
        <begin position="195"/>
        <end position="212"/>
    </location>
</feature>
<feature type="domain" description="CCHC-type" evidence="3">
    <location>
        <begin position="232"/>
        <end position="247"/>
    </location>
</feature>
<evidence type="ECO:0000256" key="2">
    <source>
        <dbReference type="SAM" id="MobiDB-lite"/>
    </source>
</evidence>
<dbReference type="GO" id="GO:0003676">
    <property type="term" value="F:nucleic acid binding"/>
    <property type="evidence" value="ECO:0007669"/>
    <property type="project" value="InterPro"/>
</dbReference>
<dbReference type="Gene3D" id="4.10.60.10">
    <property type="entry name" value="Zinc finger, CCHC-type"/>
    <property type="match status" value="1"/>
</dbReference>
<dbReference type="InterPro" id="IPR036875">
    <property type="entry name" value="Znf_CCHC_sf"/>
</dbReference>
<keyword evidence="1" id="KW-0479">Metal-binding</keyword>
<evidence type="ECO:0000256" key="1">
    <source>
        <dbReference type="PROSITE-ProRule" id="PRU00047"/>
    </source>
</evidence>
<keyword evidence="5" id="KW-1185">Reference proteome</keyword>
<dbReference type="AlphaFoldDB" id="A0A9Q0KE23"/>
<dbReference type="EMBL" id="JAMYWD010000006">
    <property type="protein sequence ID" value="KAJ4968664.1"/>
    <property type="molecule type" value="Genomic_DNA"/>
</dbReference>
<feature type="region of interest" description="Disordered" evidence="2">
    <location>
        <begin position="189"/>
        <end position="228"/>
    </location>
</feature>
<dbReference type="OrthoDB" id="1166507at2759"/>
<reference evidence="4" key="1">
    <citation type="journal article" date="2023" name="Plant J.">
        <title>The genome of the king protea, Protea cynaroides.</title>
        <authorList>
            <person name="Chang J."/>
            <person name="Duong T.A."/>
            <person name="Schoeman C."/>
            <person name="Ma X."/>
            <person name="Roodt D."/>
            <person name="Barker N."/>
            <person name="Li Z."/>
            <person name="Van de Peer Y."/>
            <person name="Mizrachi E."/>
        </authorList>
    </citation>
    <scope>NUCLEOTIDE SEQUENCE</scope>
    <source>
        <tissue evidence="4">Young leaves</tissue>
    </source>
</reference>
<evidence type="ECO:0000313" key="4">
    <source>
        <dbReference type="EMBL" id="KAJ4968664.1"/>
    </source>
</evidence>
<dbReference type="GO" id="GO:0008270">
    <property type="term" value="F:zinc ion binding"/>
    <property type="evidence" value="ECO:0007669"/>
    <property type="project" value="UniProtKB-KW"/>
</dbReference>
<protein>
    <recommendedName>
        <fullName evidence="3">CCHC-type domain-containing protein</fullName>
    </recommendedName>
</protein>
<dbReference type="SMART" id="SM00343">
    <property type="entry name" value="ZnF_C2HC"/>
    <property type="match status" value="1"/>
</dbReference>
<name>A0A9Q0KE23_9MAGN</name>
<proteinExistence type="predicted"/>
<dbReference type="SUPFAM" id="SSF57756">
    <property type="entry name" value="Retrovirus zinc finger-like domains"/>
    <property type="match status" value="1"/>
</dbReference>
<comment type="caution">
    <text evidence="4">The sequence shown here is derived from an EMBL/GenBank/DDBJ whole genome shotgun (WGS) entry which is preliminary data.</text>
</comment>
<dbReference type="PANTHER" id="PTHR35046:SF26">
    <property type="entry name" value="RNA-DIRECTED DNA POLYMERASE"/>
    <property type="match status" value="1"/>
</dbReference>
<organism evidence="4 5">
    <name type="scientific">Protea cynaroides</name>
    <dbReference type="NCBI Taxonomy" id="273540"/>
    <lineage>
        <taxon>Eukaryota</taxon>
        <taxon>Viridiplantae</taxon>
        <taxon>Streptophyta</taxon>
        <taxon>Embryophyta</taxon>
        <taxon>Tracheophyta</taxon>
        <taxon>Spermatophyta</taxon>
        <taxon>Magnoliopsida</taxon>
        <taxon>Proteales</taxon>
        <taxon>Proteaceae</taxon>
        <taxon>Protea</taxon>
    </lineage>
</organism>
<dbReference type="PROSITE" id="PS50158">
    <property type="entry name" value="ZF_CCHC"/>
    <property type="match status" value="1"/>
</dbReference>